<gene>
    <name evidence="2" type="ORF">ACFSVN_12675</name>
</gene>
<dbReference type="InterPro" id="IPR040703">
    <property type="entry name" value="LCIB/C_CA"/>
</dbReference>
<organism evidence="2 3">
    <name type="scientific">Gracilimonas halophila</name>
    <dbReference type="NCBI Taxonomy" id="1834464"/>
    <lineage>
        <taxon>Bacteria</taxon>
        <taxon>Pseudomonadati</taxon>
        <taxon>Balneolota</taxon>
        <taxon>Balneolia</taxon>
        <taxon>Balneolales</taxon>
        <taxon>Balneolaceae</taxon>
        <taxon>Gracilimonas</taxon>
    </lineage>
</organism>
<feature type="domain" description="Limiting CO2-inducible protein B/C beta carbonyic anhydrase" evidence="1">
    <location>
        <begin position="14"/>
        <end position="220"/>
    </location>
</feature>
<keyword evidence="3" id="KW-1185">Reference proteome</keyword>
<accession>A0ABW5JKL0</accession>
<dbReference type="RefSeq" id="WP_390303343.1">
    <property type="nucleotide sequence ID" value="NZ_JBHULI010000025.1"/>
</dbReference>
<proteinExistence type="predicted"/>
<dbReference type="EMBL" id="JBHULI010000025">
    <property type="protein sequence ID" value="MFD2533301.1"/>
    <property type="molecule type" value="Genomic_DNA"/>
</dbReference>
<evidence type="ECO:0000313" key="3">
    <source>
        <dbReference type="Proteomes" id="UP001597460"/>
    </source>
</evidence>
<evidence type="ECO:0000313" key="2">
    <source>
        <dbReference type="EMBL" id="MFD2533301.1"/>
    </source>
</evidence>
<evidence type="ECO:0000259" key="1">
    <source>
        <dbReference type="Pfam" id="PF18599"/>
    </source>
</evidence>
<dbReference type="PANTHER" id="PTHR38016">
    <property type="entry name" value="UNNAMED PRODUCT"/>
    <property type="match status" value="1"/>
</dbReference>
<comment type="caution">
    <text evidence="2">The sequence shown here is derived from an EMBL/GenBank/DDBJ whole genome shotgun (WGS) entry which is preliminary data.</text>
</comment>
<sequence>MQHITKVYSKAESLSSLKEMITKELKDNNLNPADCIWGTSICSDEINNSFLKVGEDFKGPGPFFFGGISGLPFTGKTGFGAFSSHIPDEGAAVILYGPHVGVTKDGTFGKVLREGQEEPSSSCGSLIAGLNNVKAGNVLNISHNDYQQGQVHKVLIENYDDIKKADNEIIATTETGFNQIKRELTDIIGAGLENLGTKPLLLVGGIIINTDWDQDDYFEIRDISWFNK</sequence>
<reference evidence="3" key="1">
    <citation type="journal article" date="2019" name="Int. J. Syst. Evol. Microbiol.">
        <title>The Global Catalogue of Microorganisms (GCM) 10K type strain sequencing project: providing services to taxonomists for standard genome sequencing and annotation.</title>
        <authorList>
            <consortium name="The Broad Institute Genomics Platform"/>
            <consortium name="The Broad Institute Genome Sequencing Center for Infectious Disease"/>
            <person name="Wu L."/>
            <person name="Ma J."/>
        </authorList>
    </citation>
    <scope>NUCLEOTIDE SEQUENCE [LARGE SCALE GENOMIC DNA]</scope>
    <source>
        <strain evidence="3">KCTC 52042</strain>
    </source>
</reference>
<name>A0ABW5JKL0_9BACT</name>
<dbReference type="Pfam" id="PF18599">
    <property type="entry name" value="LCIB_C_CA"/>
    <property type="match status" value="1"/>
</dbReference>
<protein>
    <recommendedName>
        <fullName evidence="1">Limiting CO2-inducible protein B/C beta carbonyic anhydrase domain-containing protein</fullName>
    </recommendedName>
</protein>
<dbReference type="PANTHER" id="PTHR38016:SF1">
    <property type="entry name" value="LIMITING CO2-INDUCIBLE PROTEIN B_C BETA CARBONYIC ANHYDRASE DOMAIN-CONTAINING PROTEIN"/>
    <property type="match status" value="1"/>
</dbReference>
<dbReference type="Proteomes" id="UP001597460">
    <property type="component" value="Unassembled WGS sequence"/>
</dbReference>